<dbReference type="InterPro" id="IPR012674">
    <property type="entry name" value="Calycin"/>
</dbReference>
<feature type="domain" description="Lipocalin/cytosolic fatty-acid binding" evidence="3">
    <location>
        <begin position="36"/>
        <end position="177"/>
    </location>
</feature>
<accession>A0A5N1IIY9</accession>
<evidence type="ECO:0000256" key="1">
    <source>
        <dbReference type="ARBA" id="ARBA00006889"/>
    </source>
</evidence>
<gene>
    <name evidence="4" type="ORF">F0P94_17460</name>
</gene>
<name>A0A5N1IIY9_9BACT</name>
<dbReference type="CDD" id="cd19438">
    <property type="entry name" value="lipocalin_Blc-like"/>
    <property type="match status" value="1"/>
</dbReference>
<keyword evidence="2" id="KW-0732">Signal</keyword>
<dbReference type="PANTHER" id="PTHR10612:SF34">
    <property type="entry name" value="APOLIPOPROTEIN D"/>
    <property type="match status" value="1"/>
</dbReference>
<dbReference type="SUPFAM" id="SSF50814">
    <property type="entry name" value="Lipocalins"/>
    <property type="match status" value="1"/>
</dbReference>
<dbReference type="GO" id="GO:0006950">
    <property type="term" value="P:response to stress"/>
    <property type="evidence" value="ECO:0007669"/>
    <property type="project" value="UniProtKB-ARBA"/>
</dbReference>
<dbReference type="InterPro" id="IPR000566">
    <property type="entry name" value="Lipocln_cytosolic_FA-bd_dom"/>
</dbReference>
<feature type="chain" id="PRO_5025102591" evidence="2">
    <location>
        <begin position="23"/>
        <end position="180"/>
    </location>
</feature>
<evidence type="ECO:0000256" key="2">
    <source>
        <dbReference type="PIRNR" id="PIRNR036893"/>
    </source>
</evidence>
<organism evidence="4 5">
    <name type="scientific">Adhaeribacter soli</name>
    <dbReference type="NCBI Taxonomy" id="2607655"/>
    <lineage>
        <taxon>Bacteria</taxon>
        <taxon>Pseudomonadati</taxon>
        <taxon>Bacteroidota</taxon>
        <taxon>Cytophagia</taxon>
        <taxon>Cytophagales</taxon>
        <taxon>Hymenobacteraceae</taxon>
        <taxon>Adhaeribacter</taxon>
    </lineage>
</organism>
<reference evidence="4 5" key="1">
    <citation type="submission" date="2019-09" db="EMBL/GenBank/DDBJ databases">
        <title>Genome sequence of Adhaeribacter sp. M2.</title>
        <authorList>
            <person name="Srinivasan S."/>
        </authorList>
    </citation>
    <scope>NUCLEOTIDE SEQUENCE [LARGE SCALE GENOMIC DNA]</scope>
    <source>
        <strain evidence="4 5">M2</strain>
    </source>
</reference>
<dbReference type="PANTHER" id="PTHR10612">
    <property type="entry name" value="APOLIPOPROTEIN D"/>
    <property type="match status" value="1"/>
</dbReference>
<dbReference type="InterPro" id="IPR002446">
    <property type="entry name" value="Lipocalin_bac"/>
</dbReference>
<comment type="similarity">
    <text evidence="1 2">Belongs to the calycin superfamily. Lipocalin family.</text>
</comment>
<dbReference type="PIRSF" id="PIRSF036893">
    <property type="entry name" value="Lipocalin_ApoD"/>
    <property type="match status" value="1"/>
</dbReference>
<dbReference type="InterPro" id="IPR047202">
    <property type="entry name" value="Lipocalin_Blc-like_dom"/>
</dbReference>
<evidence type="ECO:0000259" key="3">
    <source>
        <dbReference type="Pfam" id="PF08212"/>
    </source>
</evidence>
<dbReference type="RefSeq" id="WP_150905455.1">
    <property type="nucleotide sequence ID" value="NZ_VTWT01000012.1"/>
</dbReference>
<protein>
    <submittedName>
        <fullName evidence="4">Lipocalin family protein</fullName>
    </submittedName>
</protein>
<dbReference type="AlphaFoldDB" id="A0A5N1IIY9"/>
<dbReference type="InterPro" id="IPR022272">
    <property type="entry name" value="Lipocalin_CS"/>
</dbReference>
<evidence type="ECO:0000313" key="4">
    <source>
        <dbReference type="EMBL" id="KAA9325378.1"/>
    </source>
</evidence>
<proteinExistence type="inferred from homology"/>
<evidence type="ECO:0000313" key="5">
    <source>
        <dbReference type="Proteomes" id="UP000326570"/>
    </source>
</evidence>
<keyword evidence="5" id="KW-1185">Reference proteome</keyword>
<dbReference type="PROSITE" id="PS00213">
    <property type="entry name" value="LIPOCALIN"/>
    <property type="match status" value="1"/>
</dbReference>
<dbReference type="InterPro" id="IPR022271">
    <property type="entry name" value="Lipocalin_ApoD"/>
</dbReference>
<dbReference type="PRINTS" id="PR01171">
    <property type="entry name" value="BCTLIPOCALIN"/>
</dbReference>
<dbReference type="Gene3D" id="2.40.128.20">
    <property type="match status" value="1"/>
</dbReference>
<sequence>MRTKRKVLFGAALLVTGLAVMALRPQNAPLETVPSVDLQKYMGTWYEIAAFPQRFQKGCQCTKAEYSLHPDGYVEVRNSCRKNGPDGKLKAITGKAFVADKTTNAKLKVQFFWPFKGDYWILDLAPDYSYAVVGAPDRESLWILARKPVMAEETYQQILGRIKEKNFDVSRLKLTNQECR</sequence>
<comment type="caution">
    <text evidence="4">The sequence shown here is derived from an EMBL/GenBank/DDBJ whole genome shotgun (WGS) entry which is preliminary data.</text>
</comment>
<dbReference type="EMBL" id="VTWT01000012">
    <property type="protein sequence ID" value="KAA9325378.1"/>
    <property type="molecule type" value="Genomic_DNA"/>
</dbReference>
<feature type="signal peptide" evidence="2">
    <location>
        <begin position="1"/>
        <end position="22"/>
    </location>
</feature>
<dbReference type="Proteomes" id="UP000326570">
    <property type="component" value="Unassembled WGS sequence"/>
</dbReference>
<dbReference type="Pfam" id="PF08212">
    <property type="entry name" value="Lipocalin_2"/>
    <property type="match status" value="1"/>
</dbReference>